<name>A0A1I7YYG4_9BILA</name>
<keyword evidence="5 9" id="KW-0862">Zinc</keyword>
<feature type="active site" evidence="9">
    <location>
        <position position="224"/>
    </location>
</feature>
<keyword evidence="7" id="KW-1015">Disulfide bond</keyword>
<dbReference type="CDD" id="cd04280">
    <property type="entry name" value="ZnMc_astacin_like"/>
    <property type="match status" value="1"/>
</dbReference>
<dbReference type="PROSITE" id="PS01180">
    <property type="entry name" value="CUB"/>
    <property type="match status" value="1"/>
</dbReference>
<dbReference type="InterPro" id="IPR024079">
    <property type="entry name" value="MetalloPept_cat_dom_sf"/>
</dbReference>
<keyword evidence="2 9" id="KW-0645">Protease</keyword>
<evidence type="ECO:0000256" key="4">
    <source>
        <dbReference type="ARBA" id="ARBA00022801"/>
    </source>
</evidence>
<organism evidence="13 14">
    <name type="scientific">Steinernema glaseri</name>
    <dbReference type="NCBI Taxonomy" id="37863"/>
    <lineage>
        <taxon>Eukaryota</taxon>
        <taxon>Metazoa</taxon>
        <taxon>Ecdysozoa</taxon>
        <taxon>Nematoda</taxon>
        <taxon>Chromadorea</taxon>
        <taxon>Rhabditida</taxon>
        <taxon>Tylenchina</taxon>
        <taxon>Panagrolaimomorpha</taxon>
        <taxon>Strongyloidoidea</taxon>
        <taxon>Steinernematidae</taxon>
        <taxon>Steinernema</taxon>
    </lineage>
</organism>
<feature type="binding site" evidence="9">
    <location>
        <position position="227"/>
    </location>
    <ligand>
        <name>Zn(2+)</name>
        <dbReference type="ChEBI" id="CHEBI:29105"/>
        <note>catalytic</note>
    </ligand>
</feature>
<evidence type="ECO:0000256" key="6">
    <source>
        <dbReference type="ARBA" id="ARBA00023049"/>
    </source>
</evidence>
<evidence type="ECO:0000256" key="8">
    <source>
        <dbReference type="PROSITE-ProRule" id="PRU00059"/>
    </source>
</evidence>
<keyword evidence="4 9" id="KW-0378">Hydrolase</keyword>
<dbReference type="WBParaSite" id="L893_g20792.t1">
    <property type="protein sequence ID" value="L893_g20792.t1"/>
    <property type="gene ID" value="L893_g20792"/>
</dbReference>
<evidence type="ECO:0000313" key="14">
    <source>
        <dbReference type="WBParaSite" id="L893_g20792.t1"/>
    </source>
</evidence>
<keyword evidence="10" id="KW-0732">Signal</keyword>
<sequence>MLSKDLCVIFFCSLGLVANALDTLVGNLLPEEDEGKIADLEYVREKLNAFRSQEGQVLPTPPIWRDDDERNMTLPSWMDTSELSEDTEKVQFRSAKDPEGSQGKNITGDIILTPQQVDHLYARSKRQASRRPREMRWPTDREGFVPYYFDASIAEDVKRKIGEAIEFWEQNTCVRFKENGEGRPKLRFYKGAGCFSNVGKITTGKEQDLSIGKRCEHFGIIAHEIAHALGFYHEQSRYDRDQFLDLNLRNVERPMVANFRKESPATNDNYGLPYDYGSDMHYSDEGFAINKHIPVIMAKDHLHQHTMGQRIGPSFLDVLAMNTRYECHDRCSSPTAAVCFNGGYPNPNNCKECICPWSFEGDCLTRDQGLNGTSSCGVDLRAETHWATLEAKVGDGKVKERHDHCHWLIFAEEGKRVEIRIESIGGPFSHACFWNNVEFKMKADVRNSGYRMCGDGQEEEKVLVSETNLAVVSAYARTSQDFKISYRSLTI</sequence>
<dbReference type="PRINTS" id="PR00480">
    <property type="entry name" value="ASTACIN"/>
</dbReference>
<protein>
    <recommendedName>
        <fullName evidence="10">Metalloendopeptidase</fullName>
        <ecNumber evidence="10">3.4.24.-</ecNumber>
    </recommendedName>
</protein>
<dbReference type="Pfam" id="PF01400">
    <property type="entry name" value="Astacin"/>
    <property type="match status" value="1"/>
</dbReference>
<dbReference type="AlphaFoldDB" id="A0A1I7YYG4"/>
<feature type="domain" description="Peptidase M12A" evidence="12">
    <location>
        <begin position="127"/>
        <end position="328"/>
    </location>
</feature>
<keyword evidence="6 9" id="KW-0482">Metalloprotease</keyword>
<dbReference type="PANTHER" id="PTHR10127">
    <property type="entry name" value="DISCOIDIN, CUB, EGF, LAMININ , AND ZINC METALLOPROTEASE DOMAIN CONTAINING"/>
    <property type="match status" value="1"/>
</dbReference>
<evidence type="ECO:0000256" key="2">
    <source>
        <dbReference type="ARBA" id="ARBA00022670"/>
    </source>
</evidence>
<evidence type="ECO:0000256" key="9">
    <source>
        <dbReference type="PROSITE-ProRule" id="PRU01211"/>
    </source>
</evidence>
<dbReference type="InterPro" id="IPR034035">
    <property type="entry name" value="Astacin-like_dom"/>
</dbReference>
<dbReference type="SUPFAM" id="SSF55486">
    <property type="entry name" value="Metalloproteases ('zincins'), catalytic domain"/>
    <property type="match status" value="1"/>
</dbReference>
<feature type="domain" description="CUB" evidence="11">
    <location>
        <begin position="376"/>
        <end position="489"/>
    </location>
</feature>
<dbReference type="InterPro" id="IPR006026">
    <property type="entry name" value="Peptidase_Metallo"/>
</dbReference>
<dbReference type="PROSITE" id="PS51864">
    <property type="entry name" value="ASTACIN"/>
    <property type="match status" value="1"/>
</dbReference>
<evidence type="ECO:0000313" key="13">
    <source>
        <dbReference type="Proteomes" id="UP000095287"/>
    </source>
</evidence>
<feature type="binding site" evidence="9">
    <location>
        <position position="223"/>
    </location>
    <ligand>
        <name>Zn(2+)</name>
        <dbReference type="ChEBI" id="CHEBI:29105"/>
        <note>catalytic</note>
    </ligand>
</feature>
<dbReference type="InterPro" id="IPR035914">
    <property type="entry name" value="Sperma_CUB_dom_sf"/>
</dbReference>
<dbReference type="SMART" id="SM00235">
    <property type="entry name" value="ZnMc"/>
    <property type="match status" value="1"/>
</dbReference>
<reference evidence="14" key="1">
    <citation type="submission" date="2016-11" db="UniProtKB">
        <authorList>
            <consortium name="WormBaseParasite"/>
        </authorList>
    </citation>
    <scope>IDENTIFICATION</scope>
</reference>
<evidence type="ECO:0000256" key="3">
    <source>
        <dbReference type="ARBA" id="ARBA00022723"/>
    </source>
</evidence>
<comment type="caution">
    <text evidence="8">Lacks conserved residue(s) required for the propagation of feature annotation.</text>
</comment>
<dbReference type="Proteomes" id="UP000095287">
    <property type="component" value="Unplaced"/>
</dbReference>
<dbReference type="PANTHER" id="PTHR10127:SF793">
    <property type="entry name" value="ZINC METALLOPROTEINASE NAS-31"/>
    <property type="match status" value="1"/>
</dbReference>
<comment type="cofactor">
    <cofactor evidence="9 10">
        <name>Zn(2+)</name>
        <dbReference type="ChEBI" id="CHEBI:29105"/>
    </cofactor>
    <text evidence="9 10">Binds 1 zinc ion per subunit.</text>
</comment>
<dbReference type="InterPro" id="IPR000859">
    <property type="entry name" value="CUB_dom"/>
</dbReference>
<feature type="chain" id="PRO_5009029981" description="Metalloendopeptidase" evidence="10">
    <location>
        <begin position="21"/>
        <end position="491"/>
    </location>
</feature>
<keyword evidence="13" id="KW-1185">Reference proteome</keyword>
<dbReference type="SMART" id="SM00042">
    <property type="entry name" value="CUB"/>
    <property type="match status" value="1"/>
</dbReference>
<dbReference type="SUPFAM" id="SSF49854">
    <property type="entry name" value="Spermadhesin, CUB domain"/>
    <property type="match status" value="1"/>
</dbReference>
<dbReference type="GO" id="GO:0004222">
    <property type="term" value="F:metalloendopeptidase activity"/>
    <property type="evidence" value="ECO:0007669"/>
    <property type="project" value="UniProtKB-UniRule"/>
</dbReference>
<dbReference type="GO" id="GO:0006508">
    <property type="term" value="P:proteolysis"/>
    <property type="evidence" value="ECO:0007669"/>
    <property type="project" value="UniProtKB-KW"/>
</dbReference>
<feature type="binding site" evidence="9">
    <location>
        <position position="233"/>
    </location>
    <ligand>
        <name>Zn(2+)</name>
        <dbReference type="ChEBI" id="CHEBI:29105"/>
        <note>catalytic</note>
    </ligand>
</feature>
<keyword evidence="1" id="KW-0245">EGF-like domain</keyword>
<dbReference type="Gene3D" id="3.40.390.10">
    <property type="entry name" value="Collagenase (Catalytic Domain)"/>
    <property type="match status" value="1"/>
</dbReference>
<evidence type="ECO:0000256" key="7">
    <source>
        <dbReference type="ARBA" id="ARBA00023157"/>
    </source>
</evidence>
<proteinExistence type="predicted"/>
<evidence type="ECO:0000256" key="1">
    <source>
        <dbReference type="ARBA" id="ARBA00022536"/>
    </source>
</evidence>
<evidence type="ECO:0000256" key="10">
    <source>
        <dbReference type="RuleBase" id="RU361183"/>
    </source>
</evidence>
<keyword evidence="3 9" id="KW-0479">Metal-binding</keyword>
<evidence type="ECO:0000256" key="5">
    <source>
        <dbReference type="ARBA" id="ARBA00022833"/>
    </source>
</evidence>
<dbReference type="InterPro" id="IPR001506">
    <property type="entry name" value="Peptidase_M12A"/>
</dbReference>
<evidence type="ECO:0000259" key="12">
    <source>
        <dbReference type="PROSITE" id="PS51864"/>
    </source>
</evidence>
<accession>A0A1I7YYG4</accession>
<dbReference type="GO" id="GO:0008270">
    <property type="term" value="F:zinc ion binding"/>
    <property type="evidence" value="ECO:0007669"/>
    <property type="project" value="UniProtKB-UniRule"/>
</dbReference>
<evidence type="ECO:0000259" key="11">
    <source>
        <dbReference type="PROSITE" id="PS01180"/>
    </source>
</evidence>
<feature type="signal peptide" evidence="10">
    <location>
        <begin position="1"/>
        <end position="20"/>
    </location>
</feature>
<dbReference type="EC" id="3.4.24.-" evidence="10"/>
<dbReference type="Gene3D" id="2.60.120.290">
    <property type="entry name" value="Spermadhesin, CUB domain"/>
    <property type="match status" value="1"/>
</dbReference>